<dbReference type="AlphaFoldDB" id="A0A9P0HQ62"/>
<dbReference type="EMBL" id="OV725082">
    <property type="protein sequence ID" value="CAH1406214.1"/>
    <property type="molecule type" value="Genomic_DNA"/>
</dbReference>
<evidence type="ECO:0000313" key="3">
    <source>
        <dbReference type="Proteomes" id="UP001152798"/>
    </source>
</evidence>
<evidence type="ECO:0000313" key="2">
    <source>
        <dbReference type="EMBL" id="CAH1406214.1"/>
    </source>
</evidence>
<gene>
    <name evidence="2" type="ORF">NEZAVI_LOCUS14203</name>
</gene>
<proteinExistence type="predicted"/>
<evidence type="ECO:0000256" key="1">
    <source>
        <dbReference type="SAM" id="MobiDB-lite"/>
    </source>
</evidence>
<keyword evidence="3" id="KW-1185">Reference proteome</keyword>
<sequence length="119" mass="12692">MAKYDVPGEAKQKRLSTLLQTSCYSCRCLPRNKDQDVGRLPPPPSQRSHDVLVKTKKPTKALLLFPRRGRSASCGLQFLPRPTEAVTHGVAIGEAVGGSDVAPCACQMKGVAPVPPQAG</sequence>
<accession>A0A9P0HQ62</accession>
<feature type="region of interest" description="Disordered" evidence="1">
    <location>
        <begin position="31"/>
        <end position="50"/>
    </location>
</feature>
<dbReference type="Proteomes" id="UP001152798">
    <property type="component" value="Chromosome 6"/>
</dbReference>
<name>A0A9P0HQ62_NEZVI</name>
<protein>
    <submittedName>
        <fullName evidence="2">Uncharacterized protein</fullName>
    </submittedName>
</protein>
<organism evidence="2 3">
    <name type="scientific">Nezara viridula</name>
    <name type="common">Southern green stink bug</name>
    <name type="synonym">Cimex viridulus</name>
    <dbReference type="NCBI Taxonomy" id="85310"/>
    <lineage>
        <taxon>Eukaryota</taxon>
        <taxon>Metazoa</taxon>
        <taxon>Ecdysozoa</taxon>
        <taxon>Arthropoda</taxon>
        <taxon>Hexapoda</taxon>
        <taxon>Insecta</taxon>
        <taxon>Pterygota</taxon>
        <taxon>Neoptera</taxon>
        <taxon>Paraneoptera</taxon>
        <taxon>Hemiptera</taxon>
        <taxon>Heteroptera</taxon>
        <taxon>Panheteroptera</taxon>
        <taxon>Pentatomomorpha</taxon>
        <taxon>Pentatomoidea</taxon>
        <taxon>Pentatomidae</taxon>
        <taxon>Pentatominae</taxon>
        <taxon>Nezara</taxon>
    </lineage>
</organism>
<reference evidence="2" key="1">
    <citation type="submission" date="2022-01" db="EMBL/GenBank/DDBJ databases">
        <authorList>
            <person name="King R."/>
        </authorList>
    </citation>
    <scope>NUCLEOTIDE SEQUENCE</scope>
</reference>